<feature type="binding site" evidence="4">
    <location>
        <position position="263"/>
    </location>
    <ligand>
        <name>Zn(2+)</name>
        <dbReference type="ChEBI" id="CHEBI:29105"/>
        <label>1</label>
    </ligand>
</feature>
<comment type="cofactor">
    <cofactor evidence="4">
        <name>a divalent metal cation</name>
        <dbReference type="ChEBI" id="CHEBI:60240"/>
    </cofactor>
    <text evidence="4">Binds 2 divalent metal cations per subunit.</text>
</comment>
<evidence type="ECO:0000313" key="7">
    <source>
        <dbReference type="Proteomes" id="UP000247781"/>
    </source>
</evidence>
<evidence type="ECO:0000256" key="5">
    <source>
        <dbReference type="PROSITE-ProRule" id="PRU00679"/>
    </source>
</evidence>
<reference evidence="6 7" key="2">
    <citation type="submission" date="2018-06" db="EMBL/GenBank/DDBJ databases">
        <title>Sequencing of bacterial isolates from soil warming experiment in Harvard Forest, Massachusetts, USA.</title>
        <authorList>
            <person name="Deangelis K.PhD."/>
        </authorList>
    </citation>
    <scope>NUCLEOTIDE SEQUENCE [LARGE SCALE GENOMIC DNA]</scope>
    <source>
        <strain evidence="6 7">GAS496</strain>
    </source>
</reference>
<keyword evidence="7" id="KW-1185">Reference proteome</keyword>
<feature type="modified residue" description="N6-carboxylysine" evidence="3 5">
    <location>
        <position position="144"/>
    </location>
</feature>
<dbReference type="PROSITE" id="PS51347">
    <property type="entry name" value="PHOSPHOTRIESTERASE_2"/>
    <property type="match status" value="1"/>
</dbReference>
<protein>
    <submittedName>
        <fullName evidence="6">Phosphotriesterase-related protein</fullName>
    </submittedName>
</protein>
<dbReference type="PANTHER" id="PTHR10819:SF3">
    <property type="entry name" value="PHOSPHOTRIESTERASE-RELATED PROTEIN"/>
    <property type="match status" value="1"/>
</dbReference>
<evidence type="ECO:0000256" key="1">
    <source>
        <dbReference type="ARBA" id="ARBA00022723"/>
    </source>
</evidence>
<keyword evidence="2" id="KW-0378">Hydrolase</keyword>
<feature type="binding site" evidence="4">
    <location>
        <position position="24"/>
    </location>
    <ligand>
        <name>Zn(2+)</name>
        <dbReference type="ChEBI" id="CHEBI:29105"/>
        <label>1</label>
    </ligand>
</feature>
<feature type="binding site" description="via carbamate group" evidence="4">
    <location>
        <position position="144"/>
    </location>
    <ligand>
        <name>Zn(2+)</name>
        <dbReference type="ChEBI" id="CHEBI:29105"/>
        <label>2</label>
    </ligand>
</feature>
<evidence type="ECO:0000313" key="6">
    <source>
        <dbReference type="EMBL" id="PXW95924.1"/>
    </source>
</evidence>
<dbReference type="AlphaFoldDB" id="A0A318H071"/>
<evidence type="ECO:0000256" key="2">
    <source>
        <dbReference type="ARBA" id="ARBA00022801"/>
    </source>
</evidence>
<name>A0A318H071_9MYCO</name>
<dbReference type="SUPFAM" id="SSF51556">
    <property type="entry name" value="Metallo-dependent hydrolases"/>
    <property type="match status" value="1"/>
</dbReference>
<feature type="binding site" evidence="4">
    <location>
        <position position="177"/>
    </location>
    <ligand>
        <name>Zn(2+)</name>
        <dbReference type="ChEBI" id="CHEBI:29105"/>
        <label>2</label>
    </ligand>
</feature>
<comment type="similarity">
    <text evidence="5">Belongs to the metallo-dependent hydrolases superfamily. Phosphotriesterase family.</text>
</comment>
<dbReference type="CDD" id="cd00530">
    <property type="entry name" value="PTE"/>
    <property type="match status" value="1"/>
</dbReference>
<dbReference type="RefSeq" id="WP_110320318.1">
    <property type="nucleotide sequence ID" value="NZ_QJJU01000055.1"/>
</dbReference>
<feature type="binding site" evidence="4">
    <location>
        <position position="22"/>
    </location>
    <ligand>
        <name>Zn(2+)</name>
        <dbReference type="ChEBI" id="CHEBI:29105"/>
        <label>1</label>
    </ligand>
</feature>
<dbReference type="GO" id="GO:0016787">
    <property type="term" value="F:hydrolase activity"/>
    <property type="evidence" value="ECO:0007669"/>
    <property type="project" value="UniProtKB-KW"/>
</dbReference>
<organism evidence="6 7">
    <name type="scientific">Mycolicibacterium moriokaense</name>
    <dbReference type="NCBI Taxonomy" id="39691"/>
    <lineage>
        <taxon>Bacteria</taxon>
        <taxon>Bacillati</taxon>
        <taxon>Actinomycetota</taxon>
        <taxon>Actinomycetes</taxon>
        <taxon>Mycobacteriales</taxon>
        <taxon>Mycobacteriaceae</taxon>
        <taxon>Mycolicibacterium</taxon>
    </lineage>
</organism>
<feature type="binding site" description="via carbamate group" evidence="4">
    <location>
        <position position="144"/>
    </location>
    <ligand>
        <name>Zn(2+)</name>
        <dbReference type="ChEBI" id="CHEBI:29105"/>
        <label>1</label>
    </ligand>
</feature>
<reference evidence="7" key="1">
    <citation type="submission" date="2018-05" db="EMBL/GenBank/DDBJ databases">
        <authorList>
            <person name="Deangelis K."/>
            <person name="Huntemann M."/>
            <person name="Clum A."/>
            <person name="Pillay M."/>
            <person name="Palaniappan K."/>
            <person name="Varghese N."/>
            <person name="Mikhailova N."/>
            <person name="Stamatis D."/>
            <person name="Reddy T."/>
            <person name="Daum C."/>
            <person name="Shapiro N."/>
            <person name="Ivanova N."/>
            <person name="Kyrpides N."/>
            <person name="Woyke T."/>
        </authorList>
    </citation>
    <scope>NUCLEOTIDE SEQUENCE [LARGE SCALE GENOMIC DNA]</scope>
    <source>
        <strain evidence="7">GAS496</strain>
    </source>
</reference>
<dbReference type="EMBL" id="QJJU01000055">
    <property type="protein sequence ID" value="PXW95924.1"/>
    <property type="molecule type" value="Genomic_DNA"/>
</dbReference>
<dbReference type="InterPro" id="IPR001559">
    <property type="entry name" value="Phosphotriesterase"/>
</dbReference>
<dbReference type="Gene3D" id="3.20.20.140">
    <property type="entry name" value="Metal-dependent hydrolases"/>
    <property type="match status" value="1"/>
</dbReference>
<gene>
    <name evidence="6" type="ORF">C8E89_1556</name>
</gene>
<dbReference type="InterPro" id="IPR032466">
    <property type="entry name" value="Metal_Hydrolase"/>
</dbReference>
<dbReference type="Proteomes" id="UP000247781">
    <property type="component" value="Unassembled WGS sequence"/>
</dbReference>
<dbReference type="OrthoDB" id="9795018at2"/>
<accession>A0A318H071</accession>
<evidence type="ECO:0000256" key="3">
    <source>
        <dbReference type="PIRSR" id="PIRSR601559-50"/>
    </source>
</evidence>
<keyword evidence="1 4" id="KW-0479">Metal-binding</keyword>
<feature type="binding site" evidence="4">
    <location>
        <position position="206"/>
    </location>
    <ligand>
        <name>Zn(2+)</name>
        <dbReference type="ChEBI" id="CHEBI:29105"/>
        <label>2</label>
    </ligand>
</feature>
<sequence>MAIVESVRGGVEAGDLGRVLMHEHIFLFTPEIHGVYDTGWREEVGVAEAKERLKDLSACGISTIVDLTVIGHGRHIPRIQRVNAEVDINIIVATGLYTFDDLPRYINFRALGRARDQCDVLTEMFVKDIEIGIAETGVKAGMLKCATDEPGVTNGVERVLRAVAQAHQATGVPISTHTHAPTRRGLEQQDVFEQEGVDLRQVVIGHCGDTTDLGYLKELMARGSYIGMDRFGLDVVLAFEERVNTVAALCDRGYADQMVLSHDANCFNDWFPAGVMSAAAPNWSYVHITRDVVPALRQRGVTDAQINQMLIDNPRAILGREHRQLTTLRGGVGPLVPSRRPVLPIGTFSPAAPKK</sequence>
<dbReference type="Pfam" id="PF02126">
    <property type="entry name" value="PTE"/>
    <property type="match status" value="1"/>
</dbReference>
<comment type="caution">
    <text evidence="6">The sequence shown here is derived from an EMBL/GenBank/DDBJ whole genome shotgun (WGS) entry which is preliminary data.</text>
</comment>
<dbReference type="PANTHER" id="PTHR10819">
    <property type="entry name" value="PHOSPHOTRIESTERASE-RELATED"/>
    <property type="match status" value="1"/>
</dbReference>
<evidence type="ECO:0000256" key="4">
    <source>
        <dbReference type="PIRSR" id="PIRSR601559-51"/>
    </source>
</evidence>
<proteinExistence type="inferred from homology"/>
<dbReference type="GO" id="GO:0008270">
    <property type="term" value="F:zinc ion binding"/>
    <property type="evidence" value="ECO:0007669"/>
    <property type="project" value="InterPro"/>
</dbReference>